<feature type="region of interest" description="Disordered" evidence="1">
    <location>
        <begin position="1"/>
        <end position="42"/>
    </location>
</feature>
<keyword evidence="3" id="KW-1185">Reference proteome</keyword>
<protein>
    <submittedName>
        <fullName evidence="2">Uncharacterized protein</fullName>
    </submittedName>
</protein>
<evidence type="ECO:0000313" key="2">
    <source>
        <dbReference type="EMBL" id="QNH96750.1"/>
    </source>
</evidence>
<dbReference type="RefSeq" id="WP_186276878.1">
    <property type="nucleotide sequence ID" value="NZ_CP046883.1"/>
</dbReference>
<gene>
    <name evidence="2" type="ORF">GP473_08890</name>
</gene>
<dbReference type="Proteomes" id="UP000515275">
    <property type="component" value="Chromosome"/>
</dbReference>
<name>A0A7G7YQI0_9CORY</name>
<reference evidence="2 3" key="1">
    <citation type="submission" date="2019-12" db="EMBL/GenBank/DDBJ databases">
        <title>Corynebacterium sp. nov., isolated from feces of the Anser Albifrons in China.</title>
        <authorList>
            <person name="Liu Q."/>
        </authorList>
    </citation>
    <scope>NUCLEOTIDE SEQUENCE [LARGE SCALE GENOMIC DNA]</scope>
    <source>
        <strain evidence="2 3">23H37-10</strain>
    </source>
</reference>
<accession>A0A7G7YQI0</accession>
<evidence type="ECO:0000256" key="1">
    <source>
        <dbReference type="SAM" id="MobiDB-lite"/>
    </source>
</evidence>
<organism evidence="2 3">
    <name type="scientific">Corynebacterium anserum</name>
    <dbReference type="NCBI Taxonomy" id="2684406"/>
    <lineage>
        <taxon>Bacteria</taxon>
        <taxon>Bacillati</taxon>
        <taxon>Actinomycetota</taxon>
        <taxon>Actinomycetes</taxon>
        <taxon>Mycobacteriales</taxon>
        <taxon>Corynebacteriaceae</taxon>
        <taxon>Corynebacterium</taxon>
    </lineage>
</organism>
<dbReference type="KEGG" id="cans:GP473_08890"/>
<dbReference type="AlphaFoldDB" id="A0A7G7YQI0"/>
<sequence>MTSSDNELTNGHDHKLDNNPSSVAQGREGRASLSESEGEASVQQGAVVAPDLFAISTKGELVMGYNVPLDIAYGAERQRLEWTQRRVNASVRAVIGGQADEYAREYAKDKEYSGYAIAFFCPVRDEPMRRSLIATQKALPRHDIALRWEYVETSAEDVVKQAEYAIAQVLRPISVERGKRVALWAVMLGERREAGVLIVPEGGERPIPYDGDALNRIEGVIVAHKNATYQRDGRAWVWLMASVDAEKGYYFDTQPEELPVWVQPASDEDWEKERQAFPVVE</sequence>
<evidence type="ECO:0000313" key="3">
    <source>
        <dbReference type="Proteomes" id="UP000515275"/>
    </source>
</evidence>
<proteinExistence type="predicted"/>
<dbReference type="EMBL" id="CP046883">
    <property type="protein sequence ID" value="QNH96750.1"/>
    <property type="molecule type" value="Genomic_DNA"/>
</dbReference>